<gene>
    <name evidence="1" type="ORF">OESDEN_13983</name>
</gene>
<keyword evidence="2" id="KW-1185">Reference proteome</keyword>
<organism evidence="1 2">
    <name type="scientific">Oesophagostomum dentatum</name>
    <name type="common">Nodular worm</name>
    <dbReference type="NCBI Taxonomy" id="61180"/>
    <lineage>
        <taxon>Eukaryota</taxon>
        <taxon>Metazoa</taxon>
        <taxon>Ecdysozoa</taxon>
        <taxon>Nematoda</taxon>
        <taxon>Chromadorea</taxon>
        <taxon>Rhabditida</taxon>
        <taxon>Rhabditina</taxon>
        <taxon>Rhabditomorpha</taxon>
        <taxon>Strongyloidea</taxon>
        <taxon>Strongylidae</taxon>
        <taxon>Oesophagostomum</taxon>
    </lineage>
</organism>
<name>A0A0B1SQV0_OESDE</name>
<protein>
    <submittedName>
        <fullName evidence="1">Uncharacterized protein</fullName>
    </submittedName>
</protein>
<dbReference type="EMBL" id="KN560974">
    <property type="protein sequence ID" value="KHJ86271.1"/>
    <property type="molecule type" value="Genomic_DNA"/>
</dbReference>
<evidence type="ECO:0000313" key="1">
    <source>
        <dbReference type="EMBL" id="KHJ86271.1"/>
    </source>
</evidence>
<reference evidence="1 2" key="1">
    <citation type="submission" date="2014-03" db="EMBL/GenBank/DDBJ databases">
        <title>Draft genome of the hookworm Oesophagostomum dentatum.</title>
        <authorList>
            <person name="Mitreva M."/>
        </authorList>
    </citation>
    <scope>NUCLEOTIDE SEQUENCE [LARGE SCALE GENOMIC DNA]</scope>
    <source>
        <strain evidence="1 2">OD-Hann</strain>
    </source>
</reference>
<dbReference type="AlphaFoldDB" id="A0A0B1SQV0"/>
<accession>A0A0B1SQV0</accession>
<sequence length="70" mass="8228">MSPSRYFMSNGTKGYFPHLYQKKVMLLAPADIKNSFSSFQNLPHIKQKLLIVWSQHKRVILQLVPISRIR</sequence>
<proteinExistence type="predicted"/>
<dbReference type="Proteomes" id="UP000053660">
    <property type="component" value="Unassembled WGS sequence"/>
</dbReference>
<evidence type="ECO:0000313" key="2">
    <source>
        <dbReference type="Proteomes" id="UP000053660"/>
    </source>
</evidence>